<sequence>MLLIVLGCGVFIFIVSVSVPYLMPVINFFFDTGIDIQPTEHHLTLVAMSIAISAFLVAFANFKLKSESKIKFIVSKVEDQNPQKKRLHLINEKDRNEVILHVYMRSKGCESICIYSMQDKPLNLPSFGCTSFDFDALNEIRNRNHNAAAKVTILLGSGKKLVASPVKGWWDWGTYSG</sequence>
<keyword evidence="1" id="KW-0812">Transmembrane</keyword>
<comment type="caution">
    <text evidence="2">The sequence shown here is derived from an EMBL/GenBank/DDBJ whole genome shotgun (WGS) entry which is preliminary data.</text>
</comment>
<evidence type="ECO:0000313" key="3">
    <source>
        <dbReference type="Proteomes" id="UP000532247"/>
    </source>
</evidence>
<organism evidence="2 3">
    <name type="scientific">Vibrio alginolyticus</name>
    <dbReference type="NCBI Taxonomy" id="663"/>
    <lineage>
        <taxon>Bacteria</taxon>
        <taxon>Pseudomonadati</taxon>
        <taxon>Pseudomonadota</taxon>
        <taxon>Gammaproteobacteria</taxon>
        <taxon>Vibrionales</taxon>
        <taxon>Vibrionaceae</taxon>
        <taxon>Vibrio</taxon>
    </lineage>
</organism>
<proteinExistence type="predicted"/>
<dbReference type="RefSeq" id="WP_171346220.1">
    <property type="nucleotide sequence ID" value="NZ_VTYF01000019.1"/>
</dbReference>
<reference evidence="2 3" key="1">
    <citation type="submission" date="2019-09" db="EMBL/GenBank/DDBJ databases">
        <title>Draft genome sequencing and comparative genomics of hatchery-associated Vibrios.</title>
        <authorList>
            <person name="Kehlet-Delgado H."/>
            <person name="Mueller R.S."/>
        </authorList>
    </citation>
    <scope>NUCLEOTIDE SEQUENCE [LARGE SCALE GENOMIC DNA]</scope>
    <source>
        <strain evidence="2 3">081416A</strain>
    </source>
</reference>
<dbReference type="EMBL" id="VTYF01000019">
    <property type="protein sequence ID" value="NOI11636.1"/>
    <property type="molecule type" value="Genomic_DNA"/>
</dbReference>
<feature type="transmembrane region" description="Helical" evidence="1">
    <location>
        <begin position="42"/>
        <end position="62"/>
    </location>
</feature>
<evidence type="ECO:0000256" key="1">
    <source>
        <dbReference type="SAM" id="Phobius"/>
    </source>
</evidence>
<dbReference type="Proteomes" id="UP000532247">
    <property type="component" value="Unassembled WGS sequence"/>
</dbReference>
<evidence type="ECO:0000313" key="2">
    <source>
        <dbReference type="EMBL" id="NOI11636.1"/>
    </source>
</evidence>
<accession>A0A7Y4F0E4</accession>
<protein>
    <submittedName>
        <fullName evidence="2">Uncharacterized protein</fullName>
    </submittedName>
</protein>
<dbReference type="AlphaFoldDB" id="A0A7Y4F0E4"/>
<name>A0A7Y4F0E4_VIBAL</name>
<keyword evidence="1" id="KW-1133">Transmembrane helix</keyword>
<gene>
    <name evidence="2" type="ORF">F0254_22660</name>
</gene>
<keyword evidence="1" id="KW-0472">Membrane</keyword>